<dbReference type="EMBL" id="UGPP01000001">
    <property type="protein sequence ID" value="STY70423.1"/>
    <property type="molecule type" value="Genomic_DNA"/>
</dbReference>
<dbReference type="Proteomes" id="UP000255234">
    <property type="component" value="Unassembled WGS sequence"/>
</dbReference>
<dbReference type="RefSeq" id="WP_115151056.1">
    <property type="nucleotide sequence ID" value="NZ_UGPP01000001.1"/>
</dbReference>
<gene>
    <name evidence="1" type="ORF">NCTC10571_00560</name>
</gene>
<sequence length="524" mass="60407">MIDVANFECVIISEVTEVTKDSTIIYIEVAVIFKSKRLIVKIEKSLLQNLKKKIIQEFPQCYIYNDNSFQEYISNLYGNSSDKNLKTFYRFSGWYQLSNKFVFFNNSMQNVSSKVTLSGTANEAREFFYLFMKISIEPKKMLLVLLYSLSAYTAYFYEKCKIDGLRSVLYLSAPTGTGKTSVAKILASAILNDGEKAILRFDDTIASLEESLFDSKDLLILVDDFYAKGSKFDDQAFKAKASAITRIVGDGMIKGKMGANRKPLPDRKYRGGVIATGEYIDLNTHSSYLRCWCINLKANSVIFDDSLSTLQKNPNLPRAFFSLWIWWLQEKQDFILENLKNEHNKFLKLCAENFNEPYPRFASNIATFLTINYFFYYFCQDCDITYNIQRTQEIILSEATEQLDMLKQYSPSKIVIEALRDAIENAYLNIADTEDDFRSHNFDGFFTSTQIIIITAKMETAIEKYTIKKNYGLKFNTALKDELVQKNILKISNGEINCKYTKARLISPKRPRVYTINKGAIFHE</sequence>
<reference evidence="1 2" key="1">
    <citation type="submission" date="2018-06" db="EMBL/GenBank/DDBJ databases">
        <authorList>
            <consortium name="Pathogen Informatics"/>
            <person name="Doyle S."/>
        </authorList>
    </citation>
    <scope>NUCLEOTIDE SEQUENCE [LARGE SCALE GENOMIC DNA]</scope>
    <source>
        <strain evidence="1 2">NCTC10571</strain>
    </source>
</reference>
<organism evidence="1 2">
    <name type="scientific">Megamonas hypermegale</name>
    <dbReference type="NCBI Taxonomy" id="158847"/>
    <lineage>
        <taxon>Bacteria</taxon>
        <taxon>Bacillati</taxon>
        <taxon>Bacillota</taxon>
        <taxon>Negativicutes</taxon>
        <taxon>Selenomonadales</taxon>
        <taxon>Selenomonadaceae</taxon>
        <taxon>Megamonas</taxon>
    </lineage>
</organism>
<dbReference type="AlphaFoldDB" id="A0A378NPT4"/>
<evidence type="ECO:0000313" key="1">
    <source>
        <dbReference type="EMBL" id="STY70423.1"/>
    </source>
</evidence>
<evidence type="ECO:0008006" key="3">
    <source>
        <dbReference type="Google" id="ProtNLM"/>
    </source>
</evidence>
<name>A0A378NPT4_9FIRM</name>
<dbReference type="InterPro" id="IPR027417">
    <property type="entry name" value="P-loop_NTPase"/>
</dbReference>
<accession>A0A378NPT4</accession>
<evidence type="ECO:0000313" key="2">
    <source>
        <dbReference type="Proteomes" id="UP000255234"/>
    </source>
</evidence>
<protein>
    <recommendedName>
        <fullName evidence="3">DUF927 domain-containing protein</fullName>
    </recommendedName>
</protein>
<dbReference type="SUPFAM" id="SSF52540">
    <property type="entry name" value="P-loop containing nucleoside triphosphate hydrolases"/>
    <property type="match status" value="2"/>
</dbReference>
<proteinExistence type="predicted"/>